<sequence>MTAFKGFTQLLSQEGKNRYLEVVLDELKRIEEI</sequence>
<dbReference type="Proteomes" id="UP001597301">
    <property type="component" value="Unassembled WGS sequence"/>
</dbReference>
<evidence type="ECO:0000313" key="1">
    <source>
        <dbReference type="EMBL" id="MFD1707371.1"/>
    </source>
</evidence>
<comment type="caution">
    <text evidence="1">The sequence shown here is derived from an EMBL/GenBank/DDBJ whole genome shotgun (WGS) entry which is preliminary data.</text>
</comment>
<evidence type="ECO:0000313" key="2">
    <source>
        <dbReference type="Proteomes" id="UP001597301"/>
    </source>
</evidence>
<protein>
    <submittedName>
        <fullName evidence="1">Uncharacterized protein</fullName>
    </submittedName>
</protein>
<gene>
    <name evidence="1" type="ORF">ACFSCZ_11585</name>
</gene>
<organism evidence="1 2">
    <name type="scientific">Siminovitchia sediminis</name>
    <dbReference type="NCBI Taxonomy" id="1274353"/>
    <lineage>
        <taxon>Bacteria</taxon>
        <taxon>Bacillati</taxon>
        <taxon>Bacillota</taxon>
        <taxon>Bacilli</taxon>
        <taxon>Bacillales</taxon>
        <taxon>Bacillaceae</taxon>
        <taxon>Siminovitchia</taxon>
    </lineage>
</organism>
<dbReference type="RefSeq" id="WP_380774092.1">
    <property type="nucleotide sequence ID" value="NZ_JBHUEO010000031.1"/>
</dbReference>
<keyword evidence="2" id="KW-1185">Reference proteome</keyword>
<accession>A0ABW4KJ33</accession>
<proteinExistence type="predicted"/>
<dbReference type="EMBL" id="JBHUEO010000031">
    <property type="protein sequence ID" value="MFD1707371.1"/>
    <property type="molecule type" value="Genomic_DNA"/>
</dbReference>
<name>A0ABW4KJ33_9BACI</name>
<reference evidence="2" key="1">
    <citation type="journal article" date="2019" name="Int. J. Syst. Evol. Microbiol.">
        <title>The Global Catalogue of Microorganisms (GCM) 10K type strain sequencing project: providing services to taxonomists for standard genome sequencing and annotation.</title>
        <authorList>
            <consortium name="The Broad Institute Genomics Platform"/>
            <consortium name="The Broad Institute Genome Sequencing Center for Infectious Disease"/>
            <person name="Wu L."/>
            <person name="Ma J."/>
        </authorList>
    </citation>
    <scope>NUCLEOTIDE SEQUENCE [LARGE SCALE GENOMIC DNA]</scope>
    <source>
        <strain evidence="2">CGMCC 1.12295</strain>
    </source>
</reference>